<organism evidence="7 8">
    <name type="scientific">Fibrella aquatilis</name>
    <dbReference type="NCBI Taxonomy" id="2817059"/>
    <lineage>
        <taxon>Bacteria</taxon>
        <taxon>Pseudomonadati</taxon>
        <taxon>Bacteroidota</taxon>
        <taxon>Cytophagia</taxon>
        <taxon>Cytophagales</taxon>
        <taxon>Spirosomataceae</taxon>
        <taxon>Fibrella</taxon>
    </lineage>
</organism>
<evidence type="ECO:0000313" key="8">
    <source>
        <dbReference type="Proteomes" id="UP000664795"/>
    </source>
</evidence>
<dbReference type="InterPro" id="IPR037066">
    <property type="entry name" value="Plug_dom_sf"/>
</dbReference>
<dbReference type="EMBL" id="JAFMYU010000027">
    <property type="protein sequence ID" value="MBO0934162.1"/>
    <property type="molecule type" value="Genomic_DNA"/>
</dbReference>
<feature type="region of interest" description="Disordered" evidence="4">
    <location>
        <begin position="282"/>
        <end position="334"/>
    </location>
</feature>
<dbReference type="Gene3D" id="2.170.130.10">
    <property type="entry name" value="TonB-dependent receptor, plug domain"/>
    <property type="match status" value="1"/>
</dbReference>
<feature type="compositionally biased region" description="Gly residues" evidence="4">
    <location>
        <begin position="291"/>
        <end position="334"/>
    </location>
</feature>
<evidence type="ECO:0000256" key="3">
    <source>
        <dbReference type="ARBA" id="ARBA00023237"/>
    </source>
</evidence>
<dbReference type="InterPro" id="IPR036942">
    <property type="entry name" value="Beta-barrel_TonB_sf"/>
</dbReference>
<accession>A0A939JYM7</accession>
<evidence type="ECO:0000313" key="7">
    <source>
        <dbReference type="EMBL" id="MBO0934162.1"/>
    </source>
</evidence>
<feature type="chain" id="PRO_5037505378" evidence="5">
    <location>
        <begin position="18"/>
        <end position="953"/>
    </location>
</feature>
<keyword evidence="5" id="KW-0732">Signal</keyword>
<evidence type="ECO:0000256" key="5">
    <source>
        <dbReference type="SAM" id="SignalP"/>
    </source>
</evidence>
<dbReference type="AlphaFoldDB" id="A0A939JYM7"/>
<dbReference type="SUPFAM" id="SSF56935">
    <property type="entry name" value="Porins"/>
    <property type="match status" value="1"/>
</dbReference>
<dbReference type="Gene3D" id="2.40.170.20">
    <property type="entry name" value="TonB-dependent receptor, beta-barrel domain"/>
    <property type="match status" value="1"/>
</dbReference>
<dbReference type="Proteomes" id="UP000664795">
    <property type="component" value="Unassembled WGS sequence"/>
</dbReference>
<comment type="caution">
    <text evidence="7">The sequence shown here is derived from an EMBL/GenBank/DDBJ whole genome shotgun (WGS) entry which is preliminary data.</text>
</comment>
<dbReference type="GO" id="GO:0009279">
    <property type="term" value="C:cell outer membrane"/>
    <property type="evidence" value="ECO:0007669"/>
    <property type="project" value="UniProtKB-SubCell"/>
</dbReference>
<keyword evidence="3" id="KW-0998">Cell outer membrane</keyword>
<gene>
    <name evidence="7" type="ORF">J2I48_24360</name>
</gene>
<reference evidence="7 8" key="1">
    <citation type="submission" date="2021-03" db="EMBL/GenBank/DDBJ databases">
        <title>Fibrella sp. HMF5036 genome sequencing and assembly.</title>
        <authorList>
            <person name="Kang H."/>
            <person name="Kim H."/>
            <person name="Bae S."/>
            <person name="Joh K."/>
        </authorList>
    </citation>
    <scope>NUCLEOTIDE SEQUENCE [LARGE SCALE GENOMIC DNA]</scope>
    <source>
        <strain evidence="7 8">HMF5036</strain>
    </source>
</reference>
<evidence type="ECO:0000256" key="1">
    <source>
        <dbReference type="ARBA" id="ARBA00004442"/>
    </source>
</evidence>
<evidence type="ECO:0000259" key="6">
    <source>
        <dbReference type="Pfam" id="PF14905"/>
    </source>
</evidence>
<dbReference type="Gene3D" id="2.60.40.1120">
    <property type="entry name" value="Carboxypeptidase-like, regulatory domain"/>
    <property type="match status" value="1"/>
</dbReference>
<name>A0A939JYM7_9BACT</name>
<feature type="signal peptide" evidence="5">
    <location>
        <begin position="1"/>
        <end position="17"/>
    </location>
</feature>
<dbReference type="SUPFAM" id="SSF49464">
    <property type="entry name" value="Carboxypeptidase regulatory domain-like"/>
    <property type="match status" value="1"/>
</dbReference>
<feature type="compositionally biased region" description="Polar residues" evidence="4">
    <location>
        <begin position="386"/>
        <end position="407"/>
    </location>
</feature>
<protein>
    <submittedName>
        <fullName evidence="7">TonB-dependent receptor</fullName>
    </submittedName>
</protein>
<keyword evidence="7" id="KW-0675">Receptor</keyword>
<feature type="domain" description="Outer membrane protein beta-barrel" evidence="6">
    <location>
        <begin position="482"/>
        <end position="943"/>
    </location>
</feature>
<dbReference type="InterPro" id="IPR008969">
    <property type="entry name" value="CarboxyPept-like_regulatory"/>
</dbReference>
<dbReference type="Pfam" id="PF13620">
    <property type="entry name" value="CarboxypepD_reg"/>
    <property type="match status" value="1"/>
</dbReference>
<evidence type="ECO:0000256" key="2">
    <source>
        <dbReference type="ARBA" id="ARBA00023136"/>
    </source>
</evidence>
<dbReference type="InterPro" id="IPR041700">
    <property type="entry name" value="OMP_b-brl_3"/>
</dbReference>
<keyword evidence="8" id="KW-1185">Reference proteome</keyword>
<sequence length="953" mass="104488">MRVILLGLCMLPLLSLAQTKTAKSGQASGFVVDSVTKKPLLEANVSVLLARDSSFVQVQTTGGDGDFTIQNLALGRYRLLITYVGYRPKSVLLNLTAAQPTVSLDTIRVIPQTQTLNEVVVVQERPPVSVKGDTLEFNAGSFKTQPNAQVEDLLKKLPGMEVDRDGNLKAQGQDVRRVLVDGKPFFGNDPKMATRNLPADMIERVQVFDRQSEQSQFSGVDDGERDRTVNLVTKRDRRRGVFGQQSAGYGADEAGAARYQGRLSVNRFNNGQQLSGVGQLNNINQQNFTGDGLGNGPTGGGGGQGGGQGGGGNVQIGGGGGQGGGGNGGGGNAGGANGLSPTGITRALAGGLNFSDALGTKTDISTSYFFNQTNTQNEQTSRRETSLPSSATAAAQTNFTDKQSGNSLGNGAHRFNLQLNYRLDSANSIRLIPNLSFTNNQTSSLATARTVDGQGNLLNTSNSNYTNNAQGVSGTNTLLWMHKFKRRGRTFSANLITTINDQNSNGINQSQNQFLRSVGGQSSLFASRIDQQNTQTTNALANNLTLSYTEPLSLAKSIEFRYTMSHSNNKSDRQVYDFNESTRTYDLVNRQLTNKYANVFTTQRGGISYQFRRVKYQYTIGVDAQNATLQSNNLSQDITLDRSFFNVLPSARFQYNLGRNRNFTFDYRTRVNAPSVTQLQPIVDNSNPLFIRVGNPDLRPELSHVVNLNYRTYDQTTFHSFVASLNFTQTQNRIVNATTISPSGAQQVRPINANGYYALFGFMNVSKPAKWGAQTVNVSWNTNLLGSQSMSFLNDRANTALNLSVGQGLSLNTNINDKTDLNLSGNVTYQVATYSVQPQQNTRFFTNTANLRAFHRFGSRLFVQTDAYYIANSGRAVGYNQQYVLLNASLGQYLFKQKQGELRLTAFDLLNQNRSVTRTTNESYVEDVQSLVLRRYFMLSFNYSIRYFAAMKM</sequence>
<dbReference type="Pfam" id="PF14905">
    <property type="entry name" value="OMP_b-brl_3"/>
    <property type="match status" value="1"/>
</dbReference>
<keyword evidence="2" id="KW-0472">Membrane</keyword>
<feature type="region of interest" description="Disordered" evidence="4">
    <location>
        <begin position="374"/>
        <end position="407"/>
    </location>
</feature>
<comment type="subcellular location">
    <subcellularLocation>
        <location evidence="1">Cell outer membrane</location>
    </subcellularLocation>
</comment>
<evidence type="ECO:0000256" key="4">
    <source>
        <dbReference type="SAM" id="MobiDB-lite"/>
    </source>
</evidence>
<dbReference type="RefSeq" id="WP_207338123.1">
    <property type="nucleotide sequence ID" value="NZ_JAFMYU010000027.1"/>
</dbReference>
<proteinExistence type="predicted"/>